<dbReference type="PANTHER" id="PTHR43014">
    <property type="entry name" value="MERCURIC REDUCTASE"/>
    <property type="match status" value="1"/>
</dbReference>
<evidence type="ECO:0000313" key="15">
    <source>
        <dbReference type="EMBL" id="GFM35755.1"/>
    </source>
</evidence>
<keyword evidence="6 9" id="KW-0560">Oxidoreductase</keyword>
<evidence type="ECO:0000259" key="13">
    <source>
        <dbReference type="Pfam" id="PF07992"/>
    </source>
</evidence>
<evidence type="ECO:0000256" key="11">
    <source>
        <dbReference type="SAM" id="Phobius"/>
    </source>
</evidence>
<dbReference type="PANTHER" id="PTHR43014:SF2">
    <property type="entry name" value="MERCURIC REDUCTASE"/>
    <property type="match status" value="1"/>
</dbReference>
<evidence type="ECO:0000259" key="12">
    <source>
        <dbReference type="Pfam" id="PF02852"/>
    </source>
</evidence>
<dbReference type="SUPFAM" id="SSF55424">
    <property type="entry name" value="FAD/NAD-linked reductases, dimerisation (C-terminal) domain"/>
    <property type="match status" value="1"/>
</dbReference>
<keyword evidence="7" id="KW-1015">Disulfide bond</keyword>
<dbReference type="EMBL" id="BLVP01000001">
    <property type="protein sequence ID" value="GFM35755.1"/>
    <property type="molecule type" value="Genomic_DNA"/>
</dbReference>
<dbReference type="Gene3D" id="3.50.50.60">
    <property type="entry name" value="FAD/NAD(P)-binding domain"/>
    <property type="match status" value="3"/>
</dbReference>
<dbReference type="Pfam" id="PF09335">
    <property type="entry name" value="VTT_dom"/>
    <property type="match status" value="1"/>
</dbReference>
<dbReference type="PRINTS" id="PR00368">
    <property type="entry name" value="FADPNR"/>
</dbReference>
<keyword evidence="16" id="KW-1185">Reference proteome</keyword>
<keyword evidence="11" id="KW-0472">Membrane</keyword>
<feature type="region of interest" description="Disordered" evidence="10">
    <location>
        <begin position="510"/>
        <end position="563"/>
    </location>
</feature>
<feature type="transmembrane region" description="Helical" evidence="11">
    <location>
        <begin position="86"/>
        <end position="112"/>
    </location>
</feature>
<keyword evidence="4 9" id="KW-0274">FAD</keyword>
<evidence type="ECO:0000256" key="4">
    <source>
        <dbReference type="ARBA" id="ARBA00022827"/>
    </source>
</evidence>
<evidence type="ECO:0000313" key="16">
    <source>
        <dbReference type="Proteomes" id="UP000503820"/>
    </source>
</evidence>
<dbReference type="FunFam" id="3.30.390.30:FF:000001">
    <property type="entry name" value="Dihydrolipoyl dehydrogenase"/>
    <property type="match status" value="1"/>
</dbReference>
<evidence type="ECO:0000256" key="7">
    <source>
        <dbReference type="ARBA" id="ARBA00023157"/>
    </source>
</evidence>
<dbReference type="Pfam" id="PF02852">
    <property type="entry name" value="Pyr_redox_dim"/>
    <property type="match status" value="1"/>
</dbReference>
<feature type="domain" description="FAD/NAD(P)-binding" evidence="13">
    <location>
        <begin position="245"/>
        <end position="492"/>
    </location>
</feature>
<feature type="transmembrane region" description="Helical" evidence="11">
    <location>
        <begin position="247"/>
        <end position="268"/>
    </location>
</feature>
<feature type="domain" description="FAD/NAD(P)-binding" evidence="13">
    <location>
        <begin position="582"/>
        <end position="650"/>
    </location>
</feature>
<keyword evidence="3 9" id="KW-0285">Flavoprotein</keyword>
<dbReference type="InterPro" id="IPR004099">
    <property type="entry name" value="Pyr_nucl-diS_OxRdtase_dimer"/>
</dbReference>
<dbReference type="RefSeq" id="WP_308483137.1">
    <property type="nucleotide sequence ID" value="NZ_BLVP01000001.1"/>
</dbReference>
<organism evidence="15 16">
    <name type="scientific">Desulfovibrio psychrotolerans</name>
    <dbReference type="NCBI Taxonomy" id="415242"/>
    <lineage>
        <taxon>Bacteria</taxon>
        <taxon>Pseudomonadati</taxon>
        <taxon>Thermodesulfobacteriota</taxon>
        <taxon>Desulfovibrionia</taxon>
        <taxon>Desulfovibrionales</taxon>
        <taxon>Desulfovibrionaceae</taxon>
        <taxon>Desulfovibrio</taxon>
    </lineage>
</organism>
<evidence type="ECO:0008006" key="17">
    <source>
        <dbReference type="Google" id="ProtNLM"/>
    </source>
</evidence>
<dbReference type="SUPFAM" id="SSF51905">
    <property type="entry name" value="FAD/NAD(P)-binding domain"/>
    <property type="match status" value="1"/>
</dbReference>
<evidence type="ECO:0000256" key="9">
    <source>
        <dbReference type="RuleBase" id="RU003691"/>
    </source>
</evidence>
<evidence type="ECO:0000256" key="10">
    <source>
        <dbReference type="SAM" id="MobiDB-lite"/>
    </source>
</evidence>
<accession>A0A7J0BRI6</accession>
<feature type="domain" description="VTT" evidence="14">
    <location>
        <begin position="74"/>
        <end position="187"/>
    </location>
</feature>
<dbReference type="GO" id="GO:0016668">
    <property type="term" value="F:oxidoreductase activity, acting on a sulfur group of donors, NAD(P) as acceptor"/>
    <property type="evidence" value="ECO:0007669"/>
    <property type="project" value="InterPro"/>
</dbReference>
<keyword evidence="5" id="KW-0521">NADP</keyword>
<dbReference type="PRINTS" id="PR00411">
    <property type="entry name" value="PNDRDTASEI"/>
</dbReference>
<evidence type="ECO:0000256" key="1">
    <source>
        <dbReference type="ARBA" id="ARBA00001974"/>
    </source>
</evidence>
<protein>
    <recommendedName>
        <fullName evidence="17">Mercuric reductase</fullName>
    </recommendedName>
</protein>
<dbReference type="GO" id="GO:0050660">
    <property type="term" value="F:flavin adenine dinucleotide binding"/>
    <property type="evidence" value="ECO:0007669"/>
    <property type="project" value="TreeGrafter"/>
</dbReference>
<evidence type="ECO:0000256" key="6">
    <source>
        <dbReference type="ARBA" id="ARBA00023002"/>
    </source>
</evidence>
<feature type="compositionally biased region" description="Low complexity" evidence="10">
    <location>
        <begin position="534"/>
        <end position="560"/>
    </location>
</feature>
<feature type="transmembrane region" description="Helical" evidence="11">
    <location>
        <begin position="198"/>
        <end position="217"/>
    </location>
</feature>
<dbReference type="PROSITE" id="PS00076">
    <property type="entry name" value="PYRIDINE_REDOX_1"/>
    <property type="match status" value="1"/>
</dbReference>
<dbReference type="Pfam" id="PF07992">
    <property type="entry name" value="Pyr_redox_2"/>
    <property type="match status" value="2"/>
</dbReference>
<dbReference type="GO" id="GO:0003955">
    <property type="term" value="F:NAD(P)H dehydrogenase (quinone) activity"/>
    <property type="evidence" value="ECO:0007669"/>
    <property type="project" value="TreeGrafter"/>
</dbReference>
<evidence type="ECO:0000256" key="5">
    <source>
        <dbReference type="ARBA" id="ARBA00022857"/>
    </source>
</evidence>
<keyword evidence="8 9" id="KW-0676">Redox-active center</keyword>
<comment type="cofactor">
    <cofactor evidence="1">
        <name>FAD</name>
        <dbReference type="ChEBI" id="CHEBI:57692"/>
    </cofactor>
</comment>
<feature type="transmembrane region" description="Helical" evidence="11">
    <location>
        <begin position="167"/>
        <end position="186"/>
    </location>
</feature>
<dbReference type="Proteomes" id="UP000503820">
    <property type="component" value="Unassembled WGS sequence"/>
</dbReference>
<dbReference type="Gene3D" id="3.30.390.30">
    <property type="match status" value="1"/>
</dbReference>
<comment type="similarity">
    <text evidence="2 9">Belongs to the class-I pyridine nucleotide-disulfide oxidoreductase family.</text>
</comment>
<dbReference type="InterPro" id="IPR023753">
    <property type="entry name" value="FAD/NAD-binding_dom"/>
</dbReference>
<keyword evidence="11" id="KW-0812">Transmembrane</keyword>
<evidence type="ECO:0000256" key="2">
    <source>
        <dbReference type="ARBA" id="ARBA00007532"/>
    </source>
</evidence>
<sequence length="809" mass="86807">MQRPAPLRLLLLAVMAVLAGLFFAFDLEQYLTLDFIKAQQGDLAGQYNRHPVPMLLGYFALYVAVTALSLPGAVVMTLAGGAVFGFWPALLVVSFASTIGASLAFLAARFMLRDWVQARFGPRLQRINDGIAREGYFYLFTLRLVPAVPFFLINLGMGLTSLRVGTFYWVSQVGMLPGTAVFVNAGKELGKVESLSGILSPSLIVSFALLGIFPLATRKAVQWIRNRKAAEAHDDKEKRMAEHDYDLIVLGAGAAGLTVTAGAAQLGVKVLLVEREPLLGGDCLHNGCVPSKTLISSARVFHQMRNAPRWGLPQPEFATSESPVVDFSAVSARIRSVIADIQPHDSPERFRRLGAEVAFGDAAFMDANTIRIARQGEAHGAYRTVSAPRIVIATGSSPQVPPIPGLADVRFLTNKDIFALPALPESLIVLGGGPIAMEMAQAFRRLGSEVTVIQRSAQILSKEDKDMADIVQQAMQREGVRFMLNTAVRQVRYATCGTCTDAPPAHAGFAPQTAAAQSPESQVVGAQAVDPETSDSQSPSSPSPGVQSSGSQPSGSQTVGLQCGNGERPMIAVDIEQPNGMPHTLYADSLFVAMGRTPNVQGLQLEHAGVDYSAKGIAVDARMRTSRKHIFACGDVTGQYQFTHAAGYEGGIVLANAVFRLPRKADYTWLPWATFTDPELASIGMNEKTARARNIPYTVRTEPFSGNDRARAEGETEGMLKMLLDKRGKVLGVQIAGPHAGELINEWVAVLGGGISLATLAGGIHPYPTLGEINKRAAGNLLGEKLFSNRVRGLLRLLFRYRGSAGMAS</sequence>
<dbReference type="InterPro" id="IPR012999">
    <property type="entry name" value="Pyr_OxRdtase_I_AS"/>
</dbReference>
<feature type="domain" description="Pyridine nucleotide-disulphide oxidoreductase dimerisation" evidence="12">
    <location>
        <begin position="671"/>
        <end position="777"/>
    </location>
</feature>
<dbReference type="InterPro" id="IPR016156">
    <property type="entry name" value="FAD/NAD-linked_Rdtase_dimer_sf"/>
</dbReference>
<comment type="caution">
    <text evidence="15">The sequence shown here is derived from an EMBL/GenBank/DDBJ whole genome shotgun (WGS) entry which is preliminary data.</text>
</comment>
<keyword evidence="11" id="KW-1133">Transmembrane helix</keyword>
<gene>
    <name evidence="15" type="ORF">DSM19430T_04390</name>
</gene>
<proteinExistence type="inferred from homology"/>
<reference evidence="15 16" key="1">
    <citation type="submission" date="2020-05" db="EMBL/GenBank/DDBJ databases">
        <title>Draft genome sequence of Desulfovibrio psychrotolerans JS1T.</title>
        <authorList>
            <person name="Ueno A."/>
            <person name="Tamazawa S."/>
            <person name="Tamamura S."/>
            <person name="Murakami T."/>
            <person name="Kiyama T."/>
            <person name="Inomata H."/>
            <person name="Amano Y."/>
            <person name="Miyakawa K."/>
            <person name="Tamaki H."/>
            <person name="Naganuma T."/>
            <person name="Kaneko K."/>
        </authorList>
    </citation>
    <scope>NUCLEOTIDE SEQUENCE [LARGE SCALE GENOMIC DNA]</scope>
    <source>
        <strain evidence="15 16">JS1</strain>
    </source>
</reference>
<dbReference type="InterPro" id="IPR036188">
    <property type="entry name" value="FAD/NAD-bd_sf"/>
</dbReference>
<evidence type="ECO:0000259" key="14">
    <source>
        <dbReference type="Pfam" id="PF09335"/>
    </source>
</evidence>
<feature type="transmembrane region" description="Helical" evidence="11">
    <location>
        <begin position="55"/>
        <end position="79"/>
    </location>
</feature>
<dbReference type="AlphaFoldDB" id="A0A7J0BRI6"/>
<evidence type="ECO:0000256" key="8">
    <source>
        <dbReference type="ARBA" id="ARBA00023284"/>
    </source>
</evidence>
<feature type="transmembrane region" description="Helical" evidence="11">
    <location>
        <begin position="136"/>
        <end position="155"/>
    </location>
</feature>
<evidence type="ECO:0000256" key="3">
    <source>
        <dbReference type="ARBA" id="ARBA00022630"/>
    </source>
</evidence>
<name>A0A7J0BRI6_9BACT</name>
<dbReference type="InterPro" id="IPR032816">
    <property type="entry name" value="VTT_dom"/>
</dbReference>